<dbReference type="EMBL" id="LJSX01000004">
    <property type="protein sequence ID" value="KPQ11911.1"/>
    <property type="molecule type" value="Genomic_DNA"/>
</dbReference>
<dbReference type="InterPro" id="IPR010147">
    <property type="entry name" value="CRISPR-assoc_prot_CasD"/>
</dbReference>
<dbReference type="Proteomes" id="UP000182800">
    <property type="component" value="Unassembled WGS sequence"/>
</dbReference>
<organism evidence="2 4">
    <name type="scientific">Saliniramus fredricksonii</name>
    <dbReference type="NCBI Taxonomy" id="1653334"/>
    <lineage>
        <taxon>Bacteria</taxon>
        <taxon>Pseudomonadati</taxon>
        <taxon>Pseudomonadota</taxon>
        <taxon>Alphaproteobacteria</taxon>
        <taxon>Hyphomicrobiales</taxon>
        <taxon>Salinarimonadaceae</taxon>
        <taxon>Saliniramus</taxon>
    </lineage>
</organism>
<dbReference type="STRING" id="1653334.GA0071312_2539"/>
<dbReference type="CDD" id="cd09693">
    <property type="entry name" value="Cas5_I"/>
    <property type="match status" value="1"/>
</dbReference>
<dbReference type="EMBL" id="FMBM01000002">
    <property type="protein sequence ID" value="SCC81590.1"/>
    <property type="molecule type" value="Genomic_DNA"/>
</dbReference>
<evidence type="ECO:0000313" key="5">
    <source>
        <dbReference type="Proteomes" id="UP000182800"/>
    </source>
</evidence>
<dbReference type="RefSeq" id="WP_074445260.1">
    <property type="nucleotide sequence ID" value="NZ_FMBM01000002.1"/>
</dbReference>
<dbReference type="InterPro" id="IPR013422">
    <property type="entry name" value="CRISPR-assoc_prot_Cas5_N"/>
</dbReference>
<comment type="caution">
    <text evidence="2">The sequence shown here is derived from an EMBL/GenBank/DDBJ whole genome shotgun (WGS) entry which is preliminary data.</text>
</comment>
<dbReference type="NCBIfam" id="TIGR01868">
    <property type="entry name" value="casD_Cas5e"/>
    <property type="match status" value="1"/>
</dbReference>
<evidence type="ECO:0000313" key="3">
    <source>
        <dbReference type="EMBL" id="SCC81590.1"/>
    </source>
</evidence>
<evidence type="ECO:0000313" key="2">
    <source>
        <dbReference type="EMBL" id="KPQ11911.1"/>
    </source>
</evidence>
<protein>
    <submittedName>
        <fullName evidence="3">CRISPR-associated protein, Cas5e family</fullName>
    </submittedName>
    <submittedName>
        <fullName evidence="2">Subtype I-E CRISPR-associated protein Csa5e</fullName>
    </submittedName>
</protein>
<dbReference type="GO" id="GO:0051607">
    <property type="term" value="P:defense response to virus"/>
    <property type="evidence" value="ECO:0007669"/>
    <property type="project" value="UniProtKB-KW"/>
</dbReference>
<dbReference type="NCBIfam" id="TIGR02593">
    <property type="entry name" value="CRISPR_cas5"/>
    <property type="match status" value="1"/>
</dbReference>
<evidence type="ECO:0000313" key="4">
    <source>
        <dbReference type="Proteomes" id="UP000050497"/>
    </source>
</evidence>
<dbReference type="GO" id="GO:0003723">
    <property type="term" value="F:RNA binding"/>
    <property type="evidence" value="ECO:0007669"/>
    <property type="project" value="InterPro"/>
</dbReference>
<dbReference type="Pfam" id="PF09704">
    <property type="entry name" value="Cas_Cas5d"/>
    <property type="match status" value="1"/>
</dbReference>
<dbReference type="AlphaFoldDB" id="A0A0P7YCQ2"/>
<dbReference type="Proteomes" id="UP000050497">
    <property type="component" value="Unassembled WGS sequence"/>
</dbReference>
<sequence>MTRFLVFTLAAPLMAFGDVAPGERRVSAARPSHSALTGMMAAALGLTRDDPRQDGLGRSLAFAIRVDASGAPLVDYHTTQTAPARRNRRFATRREALTLPKEELNTILSQRAYLTDAAFTVAAILADAESELPFDLDEIAQALARPQFVLSAGRKACPLSLPPSACVINAPDLPQALAAYDAQEDAAPARSELRRALIGAGEGEATIVLDAAYRRDGLEGTINMQRVETRRDMPIDRARWRFGPREEHIGVLMRPIADAASAGVA</sequence>
<evidence type="ECO:0000256" key="1">
    <source>
        <dbReference type="ARBA" id="ARBA00023118"/>
    </source>
</evidence>
<proteinExistence type="predicted"/>
<keyword evidence="1" id="KW-0051">Antiviral defense</keyword>
<reference evidence="2 4" key="1">
    <citation type="submission" date="2015-09" db="EMBL/GenBank/DDBJ databases">
        <title>Identification and resolution of microdiversity through metagenomic sequencing of parallel consortia.</title>
        <authorList>
            <person name="Nelson W.C."/>
            <person name="Romine M.F."/>
            <person name="Lindemann S.R."/>
        </authorList>
    </citation>
    <scope>NUCLEOTIDE SEQUENCE [LARGE SCALE GENOMIC DNA]</scope>
    <source>
        <strain evidence="2">HL-109</strain>
    </source>
</reference>
<reference evidence="3 5" key="2">
    <citation type="submission" date="2016-08" db="EMBL/GenBank/DDBJ databases">
        <authorList>
            <person name="Varghese N."/>
            <person name="Submissions Spin"/>
        </authorList>
    </citation>
    <scope>NUCLEOTIDE SEQUENCE [LARGE SCALE GENOMIC DNA]</scope>
    <source>
        <strain evidence="3 5">HL-109</strain>
    </source>
</reference>
<dbReference type="Gene3D" id="3.30.70.2660">
    <property type="match status" value="1"/>
</dbReference>
<dbReference type="OrthoDB" id="5704083at2"/>
<dbReference type="GO" id="GO:0043571">
    <property type="term" value="P:maintenance of CRISPR repeat elements"/>
    <property type="evidence" value="ECO:0007669"/>
    <property type="project" value="InterPro"/>
</dbReference>
<keyword evidence="5" id="KW-1185">Reference proteome</keyword>
<accession>A0A0P7YCQ2</accession>
<name>A0A0P7YCQ2_9HYPH</name>
<dbReference type="InterPro" id="IPR021124">
    <property type="entry name" value="CRISPR-assoc_prot_Cas5"/>
</dbReference>
<gene>
    <name evidence="2" type="primary">cas5</name>
    <name evidence="3" type="ORF">GA0071312_2539</name>
    <name evidence="2" type="ORF">HLUCCO17_03710</name>
</gene>